<gene>
    <name evidence="1" type="ORF">DWX93_07030</name>
</gene>
<accession>A0A395V7G0</accession>
<name>A0A395V7G0_9FIRM</name>
<dbReference type="Proteomes" id="UP000266172">
    <property type="component" value="Unassembled WGS sequence"/>
</dbReference>
<organism evidence="1 2">
    <name type="scientific">Roseburia hominis</name>
    <dbReference type="NCBI Taxonomy" id="301301"/>
    <lineage>
        <taxon>Bacteria</taxon>
        <taxon>Bacillati</taxon>
        <taxon>Bacillota</taxon>
        <taxon>Clostridia</taxon>
        <taxon>Lachnospirales</taxon>
        <taxon>Lachnospiraceae</taxon>
        <taxon>Roseburia</taxon>
    </lineage>
</organism>
<dbReference type="AlphaFoldDB" id="A0A395V7G0"/>
<reference evidence="1 2" key="1">
    <citation type="submission" date="2018-08" db="EMBL/GenBank/DDBJ databases">
        <title>A genome reference for cultivated species of the human gut microbiota.</title>
        <authorList>
            <person name="Zou Y."/>
            <person name="Xue W."/>
            <person name="Luo G."/>
        </authorList>
    </citation>
    <scope>NUCLEOTIDE SEQUENCE [LARGE SCALE GENOMIC DNA]</scope>
    <source>
        <strain evidence="1 2">AF22-12AC</strain>
    </source>
</reference>
<protein>
    <submittedName>
        <fullName evidence="1">Uncharacterized protein</fullName>
    </submittedName>
</protein>
<evidence type="ECO:0000313" key="1">
    <source>
        <dbReference type="EMBL" id="RGS40958.1"/>
    </source>
</evidence>
<proteinExistence type="predicted"/>
<sequence length="61" mass="7002">MTLEVASQLPNGFFNLIHRCHLSATAYLLYHTVNRLSTTFLFFFCFFRSGCSRFVSDSQSA</sequence>
<evidence type="ECO:0000313" key="2">
    <source>
        <dbReference type="Proteomes" id="UP000266172"/>
    </source>
</evidence>
<comment type="caution">
    <text evidence="1">The sequence shown here is derived from an EMBL/GenBank/DDBJ whole genome shotgun (WGS) entry which is preliminary data.</text>
</comment>
<dbReference type="EMBL" id="QRVL01000004">
    <property type="protein sequence ID" value="RGS40958.1"/>
    <property type="molecule type" value="Genomic_DNA"/>
</dbReference>